<reference evidence="1 2" key="1">
    <citation type="journal article" date="2015" name="Nature">
        <title>rRNA introns, odd ribosomes, and small enigmatic genomes across a large radiation of phyla.</title>
        <authorList>
            <person name="Brown C.T."/>
            <person name="Hug L.A."/>
            <person name="Thomas B.C."/>
            <person name="Sharon I."/>
            <person name="Castelle C.J."/>
            <person name="Singh A."/>
            <person name="Wilkins M.J."/>
            <person name="Williams K.H."/>
            <person name="Banfield J.F."/>
        </authorList>
    </citation>
    <scope>NUCLEOTIDE SEQUENCE [LARGE SCALE GENOMIC DNA]</scope>
</reference>
<organism evidence="1 2">
    <name type="scientific">Berkelbacteria bacterium GW2011_GWA2_38_9</name>
    <dbReference type="NCBI Taxonomy" id="1618334"/>
    <lineage>
        <taxon>Bacteria</taxon>
        <taxon>Candidatus Berkelbacteria</taxon>
    </lineage>
</organism>
<comment type="caution">
    <text evidence="1">The sequence shown here is derived from an EMBL/GenBank/DDBJ whole genome shotgun (WGS) entry which is preliminary data.</text>
</comment>
<feature type="non-terminal residue" evidence="1">
    <location>
        <position position="1"/>
    </location>
</feature>
<protein>
    <recommendedName>
        <fullName evidence="3">DNA recombination protein RmuC</fullName>
    </recommendedName>
</protein>
<dbReference type="InterPro" id="IPR003798">
    <property type="entry name" value="DNA_recombination_RmuC"/>
</dbReference>
<evidence type="ECO:0000313" key="1">
    <source>
        <dbReference type="EMBL" id="KKQ90298.1"/>
    </source>
</evidence>
<accession>A0A0G0LEJ7</accession>
<evidence type="ECO:0008006" key="3">
    <source>
        <dbReference type="Google" id="ProtNLM"/>
    </source>
</evidence>
<name>A0A0G0LEJ7_9BACT</name>
<sequence length="94" mass="11195">ASPFTLLSLVFLIQREYQFFYQSQNIQKIFQVIEEFAKDYTRFEEELKLLENNFSKVHDGLNQITTTRSNKLNLRFRQIKELQSGADNPSMNLE</sequence>
<dbReference type="EMBL" id="LBVO01000009">
    <property type="protein sequence ID" value="KKQ90298.1"/>
    <property type="molecule type" value="Genomic_DNA"/>
</dbReference>
<proteinExistence type="predicted"/>
<gene>
    <name evidence="1" type="ORF">UT11_C0009G0001</name>
</gene>
<dbReference type="Pfam" id="PF02646">
    <property type="entry name" value="RmuC"/>
    <property type="match status" value="1"/>
</dbReference>
<evidence type="ECO:0000313" key="2">
    <source>
        <dbReference type="Proteomes" id="UP000033934"/>
    </source>
</evidence>
<dbReference type="Proteomes" id="UP000033934">
    <property type="component" value="Unassembled WGS sequence"/>
</dbReference>
<dbReference type="AlphaFoldDB" id="A0A0G0LEJ7"/>